<evidence type="ECO:0000256" key="1">
    <source>
        <dbReference type="SAM" id="Coils"/>
    </source>
</evidence>
<dbReference type="EMBL" id="CP081135">
    <property type="protein sequence ID" value="UEL46430.1"/>
    <property type="molecule type" value="Genomic_DNA"/>
</dbReference>
<dbReference type="RefSeq" id="WP_228415325.1">
    <property type="nucleotide sequence ID" value="NZ_CP081135.1"/>
</dbReference>
<feature type="coiled-coil region" evidence="1">
    <location>
        <begin position="1100"/>
        <end position="1127"/>
    </location>
</feature>
<reference evidence="2 3" key="1">
    <citation type="journal article" date="2023" name="Int. J. Syst. Evol. Microbiol.">
        <title>Terrisporobacter hibernicus sp. nov., isolated from bovine faeces in Northern Ireland.</title>
        <authorList>
            <person name="Mitchell M."/>
            <person name="Nguyen S.V."/>
            <person name="Connor M."/>
            <person name="Fairley D.J."/>
            <person name="Donoghue O."/>
            <person name="Marshall H."/>
            <person name="Koolman L."/>
            <person name="McMullan G."/>
            <person name="Schaffer K.E."/>
            <person name="McGrath J.W."/>
            <person name="Fanning S."/>
        </authorList>
    </citation>
    <scope>NUCLEOTIDE SEQUENCE [LARGE SCALE GENOMIC DNA]</scope>
    <source>
        <strain evidence="2 3">MCA3</strain>
    </source>
</reference>
<dbReference type="SUPFAM" id="SSF52540">
    <property type="entry name" value="P-loop containing nucleoside triphosphate hydrolases"/>
    <property type="match status" value="1"/>
</dbReference>
<dbReference type="Proteomes" id="UP001198983">
    <property type="component" value="Chromosome"/>
</dbReference>
<keyword evidence="1" id="KW-0175">Coiled coil</keyword>
<sequence length="1169" mass="137250">MIKDILILDNDIKSSINLNLDFKDRSKTNSYIVTYKSVEIINEIIKTFNDNSKNKAKLLTGPYGKGKSHLALYIAHLLSNSEKNPEDYKLLLKKSNELGENAYNLTQNFIESQDKYLPVILNSTPYNKSFTDILVYSLKNALINNGIDDLRLDFYFEKAVEKIEAWQDKYETTFNQFTKILGEDAEEFKNKLHDYDINAYNKFKKIYMQLTAGEEFKPYMDIHPIKIYEKTCEKIKEKGYKGIFILYDEFSKYIEYLVSKNDVLDIKLLQDFAEFCNRSKDDTKVVMMLISHKSIGQYTDKADKSNVDNWRGIEGRFDEINYNDFSNQQYEIISYAIKKDEKKWNKYKSINMNYFMNLIDNYDLRRLFTDLTDEEYKEWIINGAYPLHPIASYCLPRISERVAQNERTLFTFLCKNENNTLIDYVTNHNEEVKLDAIFDFFEEGIENLGKGDEIYKILKRTNIVLQNIEDELEIKVIKSIAIIQMINNFSLLKPGIRSIKQLYGEKGEEVLIKLIKENHLIHRKLSDAIDISSNNDIEVFNEIQNIKENNKRIDINKFLNDNFKNLFIESKSHNDRNCIIRYFKIKFIGSDKNNNYIIQDLNEEPSDGIVYITENPISIDESLDVIFIKNVIDSPKLEIIKDLYAIKLIKSKKDLYSTIKSEIDSLEAQYENNVVNYLNKILQMRYNNEVYYQNKLKKINNKRDLSKLVSKIMDNVYERTPIINNEMINKTEPSSVVLSSRTKVIDQIIQYAERKEIVFRKGSLEATIMRAVLKVGVGLSKVNDETYLLDYNVLDKNPADNFTYLLIKIDKEIKKALNTELNMSSLYELMTSKSEKFGVKKGVIPLILAYSLSKYKKYLSIFNYGNEVVLNSETLINIDKNPEKYSIRLEEFTHEKEVYLNELQEIFSEYINENDKRYDSLNYIIIAIKRWFLYLSKYARNTKRVYLGDEKYEKLSKADVKLKNKLRTLNENSIKFLFEELLMIFETNSYKELIEKLSVTKCKIDNLTNSVCLNIEKDIKRIFNLKEEVSVNNGLSNWKDGLSANRIYTNNLMTSLLDVIDNHKDLNNLGAYLNKLSNCLLGIYVSDWNDDTPTIFISKLKELKKDIDEFHEQNDELQSQFEIAATQEIELSNRAEMLFEDLKETLEDYSSYVSGEEKQYIILELLKHI</sequence>
<dbReference type="AlphaFoldDB" id="A0AAX2ZDJ6"/>
<proteinExistence type="predicted"/>
<evidence type="ECO:0000313" key="2">
    <source>
        <dbReference type="EMBL" id="UEL46430.1"/>
    </source>
</evidence>
<keyword evidence="3" id="KW-1185">Reference proteome</keyword>
<organism evidence="2 3">
    <name type="scientific">Terrisporobacter hibernicus</name>
    <dbReference type="NCBI Taxonomy" id="2813371"/>
    <lineage>
        <taxon>Bacteria</taxon>
        <taxon>Bacillati</taxon>
        <taxon>Bacillota</taxon>
        <taxon>Clostridia</taxon>
        <taxon>Peptostreptococcales</taxon>
        <taxon>Peptostreptococcaceae</taxon>
        <taxon>Terrisporobacter</taxon>
    </lineage>
</organism>
<protein>
    <submittedName>
        <fullName evidence="2">Uncharacterized protein</fullName>
    </submittedName>
</protein>
<evidence type="ECO:0000313" key="3">
    <source>
        <dbReference type="Proteomes" id="UP001198983"/>
    </source>
</evidence>
<dbReference type="KEGG" id="tem:JW646_12330"/>
<gene>
    <name evidence="2" type="ORF">JW646_12330</name>
</gene>
<accession>A0AAX2ZDJ6</accession>
<feature type="coiled-coil region" evidence="1">
    <location>
        <begin position="952"/>
        <end position="1010"/>
    </location>
</feature>
<dbReference type="Gene3D" id="3.40.50.300">
    <property type="entry name" value="P-loop containing nucleotide triphosphate hydrolases"/>
    <property type="match status" value="1"/>
</dbReference>
<name>A0AAX2ZDJ6_9FIRM</name>
<dbReference type="InterPro" id="IPR027417">
    <property type="entry name" value="P-loop_NTPase"/>
</dbReference>